<gene>
    <name evidence="10" type="primary">ybiA</name>
    <name evidence="10" type="ORF">G5S56_15755</name>
</gene>
<dbReference type="SUPFAM" id="SSF143990">
    <property type="entry name" value="YbiA-like"/>
    <property type="match status" value="1"/>
</dbReference>
<dbReference type="CDD" id="cd15457">
    <property type="entry name" value="NADAR"/>
    <property type="match status" value="1"/>
</dbReference>
<dbReference type="Proteomes" id="UP000515238">
    <property type="component" value="Chromosome"/>
</dbReference>
<protein>
    <recommendedName>
        <fullName evidence="4">N-glycosidase YbiA</fullName>
    </recommendedName>
    <alternativeName>
        <fullName evidence="7">Riboflavin biosynthesis intermediates N-glycosidase</fullName>
    </alternativeName>
</protein>
<comment type="catalytic activity">
    <reaction evidence="2">
        <text>2,5-diamino-6-hydroxy-4-(5-phosphoribosylamino)-pyrimidine + H2O = 2,5,6-triamino-4-hydroxypyrimidine + D-ribose 5-phosphate</text>
        <dbReference type="Rhea" id="RHEA:23436"/>
        <dbReference type="ChEBI" id="CHEBI:15377"/>
        <dbReference type="ChEBI" id="CHEBI:58614"/>
        <dbReference type="ChEBI" id="CHEBI:78346"/>
        <dbReference type="ChEBI" id="CHEBI:137796"/>
    </reaction>
</comment>
<dbReference type="InterPro" id="IPR012816">
    <property type="entry name" value="NADAR"/>
</dbReference>
<dbReference type="EMBL" id="CP049278">
    <property type="protein sequence ID" value="QNC62497.1"/>
    <property type="molecule type" value="Genomic_DNA"/>
</dbReference>
<feature type="domain" description="NADAR" evidence="9">
    <location>
        <begin position="19"/>
        <end position="156"/>
    </location>
</feature>
<evidence type="ECO:0000256" key="3">
    <source>
        <dbReference type="ARBA" id="ARBA00008508"/>
    </source>
</evidence>
<dbReference type="AlphaFoldDB" id="A0A7G6K5K4"/>
<accession>A0A7G6K5K4</accession>
<dbReference type="Pfam" id="PF08719">
    <property type="entry name" value="NADAR"/>
    <property type="match status" value="1"/>
</dbReference>
<evidence type="ECO:0000256" key="6">
    <source>
        <dbReference type="ARBA" id="ARBA00023295"/>
    </source>
</evidence>
<comment type="catalytic activity">
    <reaction evidence="1">
        <text>5-amino-6-(5-phospho-D-ribosylamino)uracil + H2O = 5,6-diaminouracil + D-ribose 5-phosphate</text>
        <dbReference type="Rhea" id="RHEA:55020"/>
        <dbReference type="ChEBI" id="CHEBI:15377"/>
        <dbReference type="ChEBI" id="CHEBI:46252"/>
        <dbReference type="ChEBI" id="CHEBI:58453"/>
        <dbReference type="ChEBI" id="CHEBI:78346"/>
    </reaction>
</comment>
<keyword evidence="6 10" id="KW-0326">Glycosidase</keyword>
<dbReference type="InterPro" id="IPR037238">
    <property type="entry name" value="YbiA-like_sf"/>
</dbReference>
<evidence type="ECO:0000313" key="10">
    <source>
        <dbReference type="EMBL" id="QNC62497.1"/>
    </source>
</evidence>
<evidence type="ECO:0000256" key="2">
    <source>
        <dbReference type="ARBA" id="ARBA00000751"/>
    </source>
</evidence>
<evidence type="ECO:0000256" key="4">
    <source>
        <dbReference type="ARBA" id="ARBA00014614"/>
    </source>
</evidence>
<organism evidence="10 11">
    <name type="scientific">Shigella boydii</name>
    <dbReference type="NCBI Taxonomy" id="621"/>
    <lineage>
        <taxon>Bacteria</taxon>
        <taxon>Pseudomonadati</taxon>
        <taxon>Pseudomonadota</taxon>
        <taxon>Gammaproteobacteria</taxon>
        <taxon>Enterobacterales</taxon>
        <taxon>Enterobacteriaceae</taxon>
        <taxon>Shigella</taxon>
    </lineage>
</organism>
<comment type="similarity">
    <text evidence="3">Belongs to the YbiA family.</text>
</comment>
<sequence>MPVRAQRIQHVMQDTIINFYSTSDDYGDFSNFAAWPIKVDGKTWPTSEHYFQAQKFLDEKYHEEIRRVSSPMVAARMGRNRSKPLRKNWESVKEQVMRKALRAKFEQHAELRMLLLATAPAKLVEHTENDAYWGDGGNGKGKNRQGYLLMELREQLAIEK</sequence>
<comment type="function">
    <text evidence="8">Catalyzes the hydrolysis of the N-glycosidic bond in the first two intermediates of riboflavin biosynthesis, which are highly reactive metabolites, yielding relatively innocuous products. Thus, can divert a surplus of harmful intermediates into relatively harmless products and pre-empt the damage these intermediates would otherwise do. Helps maintain flavin levels. May act on other substrates in vivo. Has no activity against GTP, nucleoside monophosphates or ADP-ribose. Is Required for swarming motility.</text>
</comment>
<dbReference type="GO" id="GO:1901135">
    <property type="term" value="P:carbohydrate derivative metabolic process"/>
    <property type="evidence" value="ECO:0007669"/>
    <property type="project" value="UniProtKB-ARBA"/>
</dbReference>
<dbReference type="GO" id="GO:0016799">
    <property type="term" value="F:hydrolase activity, hydrolyzing N-glycosyl compounds"/>
    <property type="evidence" value="ECO:0007669"/>
    <property type="project" value="UniProtKB-ARBA"/>
</dbReference>
<name>A0A7G6K5K4_SHIBO</name>
<evidence type="ECO:0000256" key="7">
    <source>
        <dbReference type="ARBA" id="ARBA00032343"/>
    </source>
</evidence>
<evidence type="ECO:0000259" key="9">
    <source>
        <dbReference type="Pfam" id="PF08719"/>
    </source>
</evidence>
<keyword evidence="5 10" id="KW-0378">Hydrolase</keyword>
<dbReference type="FunFam" id="1.10.357.40:FF:000001">
    <property type="entry name" value="Swarming motility protein ybiA"/>
    <property type="match status" value="1"/>
</dbReference>
<dbReference type="NCBIfam" id="TIGR02464">
    <property type="entry name" value="ribofla_fusion"/>
    <property type="match status" value="1"/>
</dbReference>
<reference evidence="10 11" key="1">
    <citation type="submission" date="2020-08" db="EMBL/GenBank/DDBJ databases">
        <title>Complete genome sequencing of Shigella boydii.</title>
        <authorList>
            <person name="Hazen T.H."/>
            <person name="Michalski J.M."/>
            <person name="Rasko D.A."/>
        </authorList>
    </citation>
    <scope>NUCLEOTIDE SEQUENCE [LARGE SCALE GENOMIC DNA]</scope>
    <source>
        <strain evidence="10 11">600690</strain>
    </source>
</reference>
<evidence type="ECO:0000256" key="5">
    <source>
        <dbReference type="ARBA" id="ARBA00022801"/>
    </source>
</evidence>
<evidence type="ECO:0000313" key="11">
    <source>
        <dbReference type="Proteomes" id="UP000515238"/>
    </source>
</evidence>
<dbReference type="Gene3D" id="1.10.357.40">
    <property type="entry name" value="YbiA-like"/>
    <property type="match status" value="1"/>
</dbReference>
<evidence type="ECO:0000256" key="1">
    <source>
        <dbReference type="ARBA" id="ARBA00000022"/>
    </source>
</evidence>
<proteinExistence type="inferred from homology"/>
<dbReference type="RefSeq" id="WP_078166842.1">
    <property type="nucleotide sequence ID" value="NZ_CP049278.1"/>
</dbReference>
<evidence type="ECO:0000256" key="8">
    <source>
        <dbReference type="ARBA" id="ARBA00045377"/>
    </source>
</evidence>